<gene>
    <name evidence="3" type="ORF">G3I67_12545</name>
</gene>
<feature type="signal peptide" evidence="2">
    <location>
        <begin position="1"/>
        <end position="17"/>
    </location>
</feature>
<dbReference type="GO" id="GO:0005886">
    <property type="term" value="C:plasma membrane"/>
    <property type="evidence" value="ECO:0007669"/>
    <property type="project" value="UniProtKB-SubCell"/>
</dbReference>
<dbReference type="RefSeq" id="WP_163655876.1">
    <property type="nucleotide sequence ID" value="NZ_JAAGRN010000009.1"/>
</dbReference>
<sequence length="495" mass="53503">MKKLLASLCLIALTACTVGPDFTRPADPSAESYTIKNFPGKTTSSEFTFGQEQRFDRNNVLEQQWWRTFGSSKLDEVIARAMQANPTLLAAQSTLKQAQELYSARAGSTLYPQLNATLSDQRVQLNGATQGLSTSPNVFNLYNATVGVTYNFDIFGGNRRILEALASRADYQQYQLLAAKLTLAANISTTAITQAKLAGQIKANETSLKAQEDQLIVARNRLRLGQASEDDVLALTTEAEQTRAGIPVLRTRYEQTRHLLSTLSGQAPGQSALPTFVMSDFTLPTDLPLLIPSELVRQRPDIQASEALMRASNAEYGAAIAKMYPQLNLSASIGSLALAPASLFGTGALFWQVLGQLSQPVFNPGLPAESRAALAAFEATASNYQMTVLDALRNVADVLKALENDAMTLKSQSTANSAARDLAKSVERQYTLGSASYLQLLIAQLQDQRTRFELIAAQAQRLIDTVALYQALGGAMLTSTVSTPRQTTDSGSANK</sequence>
<comment type="similarity">
    <text evidence="1 2">Belongs to the outer membrane factor (OMF) (TC 1.B.17) family.</text>
</comment>
<dbReference type="NCBIfam" id="TIGR01845">
    <property type="entry name" value="outer_NodT"/>
    <property type="match status" value="1"/>
</dbReference>
<name>A0A6B2QZY2_9BURK</name>
<reference evidence="3" key="1">
    <citation type="submission" date="2020-02" db="EMBL/GenBank/DDBJ databases">
        <authorList>
            <person name="Chen W.-M."/>
        </authorList>
    </citation>
    <scope>NUCLEOTIDE SEQUENCE</scope>
    <source>
        <strain evidence="3">NBD-18</strain>
    </source>
</reference>
<comment type="subcellular location">
    <subcellularLocation>
        <location evidence="2">Cell membrane</location>
        <topology evidence="2">Lipid-anchor</topology>
    </subcellularLocation>
</comment>
<accession>A0A6B2QZY2</accession>
<dbReference type="PANTHER" id="PTHR30203:SF33">
    <property type="entry name" value="BLR4455 PROTEIN"/>
    <property type="match status" value="1"/>
</dbReference>
<comment type="caution">
    <text evidence="3">The sequence shown here is derived from an EMBL/GenBank/DDBJ whole genome shotgun (WGS) entry which is preliminary data.</text>
</comment>
<dbReference type="PANTHER" id="PTHR30203">
    <property type="entry name" value="OUTER MEMBRANE CATION EFFLUX PROTEIN"/>
    <property type="match status" value="1"/>
</dbReference>
<dbReference type="InterPro" id="IPR010131">
    <property type="entry name" value="MdtP/NodT-like"/>
</dbReference>
<dbReference type="PROSITE" id="PS51257">
    <property type="entry name" value="PROKAR_LIPOPROTEIN"/>
    <property type="match status" value="1"/>
</dbReference>
<dbReference type="Gene3D" id="1.20.1600.10">
    <property type="entry name" value="Outer membrane efflux proteins (OEP)"/>
    <property type="match status" value="1"/>
</dbReference>
<dbReference type="SUPFAM" id="SSF56954">
    <property type="entry name" value="Outer membrane efflux proteins (OEP)"/>
    <property type="match status" value="1"/>
</dbReference>
<feature type="chain" id="PRO_5025713138" evidence="2">
    <location>
        <begin position="18"/>
        <end position="495"/>
    </location>
</feature>
<dbReference type="EMBL" id="JAAGRN010000009">
    <property type="protein sequence ID" value="NDY84060.1"/>
    <property type="molecule type" value="Genomic_DNA"/>
</dbReference>
<evidence type="ECO:0000313" key="3">
    <source>
        <dbReference type="EMBL" id="NDY84060.1"/>
    </source>
</evidence>
<dbReference type="AlphaFoldDB" id="A0A6B2QZY2"/>
<keyword evidence="2" id="KW-0732">Signal</keyword>
<protein>
    <submittedName>
        <fullName evidence="3">Efflux transporter outer membrane subunit</fullName>
    </submittedName>
</protein>
<organism evidence="3">
    <name type="scientific">Sheuella amnicola</name>
    <dbReference type="NCBI Taxonomy" id="2707330"/>
    <lineage>
        <taxon>Bacteria</taxon>
        <taxon>Pseudomonadati</taxon>
        <taxon>Pseudomonadota</taxon>
        <taxon>Betaproteobacteria</taxon>
        <taxon>Burkholderiales</taxon>
        <taxon>Alcaligenaceae</taxon>
        <taxon>Sheuella</taxon>
    </lineage>
</organism>
<keyword evidence="2" id="KW-0449">Lipoprotein</keyword>
<keyword evidence="2" id="KW-0564">Palmitate</keyword>
<dbReference type="GO" id="GO:0015562">
    <property type="term" value="F:efflux transmembrane transporter activity"/>
    <property type="evidence" value="ECO:0007669"/>
    <property type="project" value="InterPro"/>
</dbReference>
<evidence type="ECO:0000256" key="1">
    <source>
        <dbReference type="ARBA" id="ARBA00007613"/>
    </source>
</evidence>
<evidence type="ECO:0000256" key="2">
    <source>
        <dbReference type="RuleBase" id="RU362097"/>
    </source>
</evidence>
<dbReference type="Gene3D" id="2.20.200.10">
    <property type="entry name" value="Outer membrane efflux proteins (OEP)"/>
    <property type="match status" value="1"/>
</dbReference>
<dbReference type="Pfam" id="PF02321">
    <property type="entry name" value="OEP"/>
    <property type="match status" value="2"/>
</dbReference>
<keyword evidence="2" id="KW-0812">Transmembrane</keyword>
<keyword evidence="2" id="KW-1134">Transmembrane beta strand</keyword>
<keyword evidence="2" id="KW-0472">Membrane</keyword>
<proteinExistence type="inferred from homology"/>
<dbReference type="InterPro" id="IPR003423">
    <property type="entry name" value="OMP_efflux"/>
</dbReference>